<proteinExistence type="inferred from homology"/>
<keyword evidence="2" id="KW-0175">Coiled coil</keyword>
<gene>
    <name evidence="3" type="ORF">GJ699_17430</name>
</gene>
<evidence type="ECO:0000256" key="1">
    <source>
        <dbReference type="ARBA" id="ARBA00007189"/>
    </source>
</evidence>
<dbReference type="EMBL" id="WKJK01000008">
    <property type="protein sequence ID" value="MRW91779.1"/>
    <property type="molecule type" value="Genomic_DNA"/>
</dbReference>
<name>A0A6I2L660_9BURK</name>
<accession>A0A6I2L660</accession>
<dbReference type="AlphaFoldDB" id="A0A6I2L660"/>
<organism evidence="3 4">
    <name type="scientific">Duganella guangzhouensis</name>
    <dbReference type="NCBI Taxonomy" id="2666084"/>
    <lineage>
        <taxon>Bacteria</taxon>
        <taxon>Pseudomonadati</taxon>
        <taxon>Pseudomonadota</taxon>
        <taxon>Betaproteobacteria</taxon>
        <taxon>Burkholderiales</taxon>
        <taxon>Oxalobacteraceae</taxon>
        <taxon>Telluria group</taxon>
        <taxon>Duganella</taxon>
    </lineage>
</organism>
<evidence type="ECO:0000313" key="3">
    <source>
        <dbReference type="EMBL" id="MRW91779.1"/>
    </source>
</evidence>
<evidence type="ECO:0000313" key="4">
    <source>
        <dbReference type="Proteomes" id="UP000433309"/>
    </source>
</evidence>
<dbReference type="Proteomes" id="UP000433309">
    <property type="component" value="Unassembled WGS sequence"/>
</dbReference>
<dbReference type="Pfam" id="PF10087">
    <property type="entry name" value="DUF2325"/>
    <property type="match status" value="1"/>
</dbReference>
<dbReference type="RefSeq" id="WP_154378504.1">
    <property type="nucleotide sequence ID" value="NZ_WKJK01000008.1"/>
</dbReference>
<evidence type="ECO:0000256" key="2">
    <source>
        <dbReference type="SAM" id="Coils"/>
    </source>
</evidence>
<comment type="similarity">
    <text evidence="1">Belongs to the UPF0751 family.</text>
</comment>
<sequence>MPQLFAPVSTPQHEQAPVLGARLVPPPQWDICCAPAVSAVATPAPARRGKLADLDPNLHCSIIGTCLSTAELRKLIPRHAPQLDRKLATDLQIHHTAVELTTGGSVVAKELNKALDARHALAITKFRAARDEKDLKRLWQEAMSNGDVPGAYWALMTHPASTFDVRTLAFGDVHMLSHLVGASNRADIRRLTALEDECERLKEQSASQQVRLHDMAARHAEAVQQVATLQAELTRQAARPSHDLSAEVTQLRAALADREQKLALHTGRRNDTEQKLQAREERNVVLHSALQQANEAAGAARAELHALEQVLQQTLDGDDGQSALPQLHGLNVLYVGGRPGATAVLAKLVAAAGGELLVHDGGVEDRRGLLAAMLPRAQLVVFPVDFISHNAMQVAKQTCARHGIPCHPIRSASVASFVELMQRLYDEAPAGLAASSATPVP</sequence>
<reference evidence="3 4" key="1">
    <citation type="submission" date="2019-11" db="EMBL/GenBank/DDBJ databases">
        <title>Novel species isolated from a subtropical stream in China.</title>
        <authorList>
            <person name="Lu H."/>
        </authorList>
    </citation>
    <scope>NUCLEOTIDE SEQUENCE [LARGE SCALE GENOMIC DNA]</scope>
    <source>
        <strain evidence="3 4">FT80W</strain>
    </source>
</reference>
<protein>
    <submittedName>
        <fullName evidence="3">DUF2325 domain-containing protein</fullName>
    </submittedName>
</protein>
<dbReference type="InterPro" id="IPR016772">
    <property type="entry name" value="UCP020408"/>
</dbReference>
<keyword evidence="4" id="KW-1185">Reference proteome</keyword>
<comment type="caution">
    <text evidence="3">The sequence shown here is derived from an EMBL/GenBank/DDBJ whole genome shotgun (WGS) entry which is preliminary data.</text>
</comment>
<feature type="coiled-coil region" evidence="2">
    <location>
        <begin position="184"/>
        <end position="232"/>
    </location>
</feature>